<name>A0A9E2W8A0_9BACT</name>
<dbReference type="InterPro" id="IPR050789">
    <property type="entry name" value="Diverse_Enzym_Activities"/>
</dbReference>
<dbReference type="InterPro" id="IPR001466">
    <property type="entry name" value="Beta-lactam-related"/>
</dbReference>
<evidence type="ECO:0000256" key="1">
    <source>
        <dbReference type="SAM" id="SignalP"/>
    </source>
</evidence>
<dbReference type="RefSeq" id="WP_217791871.1">
    <property type="nucleotide sequence ID" value="NZ_JAHSPG010000011.1"/>
</dbReference>
<evidence type="ECO:0000313" key="4">
    <source>
        <dbReference type="Proteomes" id="UP000812270"/>
    </source>
</evidence>
<accession>A0A9E2W8A0</accession>
<gene>
    <name evidence="3" type="ORF">KTO63_13555</name>
</gene>
<keyword evidence="4" id="KW-1185">Reference proteome</keyword>
<sequence length="515" mass="57466">MTDKNLPAKLFIFFFFLFFNLTANSQSASLPRSTPEAQGVSSKEIMDFVNAANTGKTEFHSFMMLRHGKVVAEGWWNPYRSDLKHTLYSTSKSFTATAIGFAVTEKRLSVDDKVISFFPNDLPDTVSPYLAQLTVKDVLMMSDGQDPEPNVRGDSNWVKGFLAAPIVNEPGTTFLYNSMGTYMLSAIVQKVTGQKVIDYLKPRLFEPLGITGMDWETDGRGINTGGWGLRLKTEDMAKFGQLFLQKGRWNGKQILPASWIEEASTAKIMQEPNAPQAKKDSNDWVQGYCYQMWRCRNNAYRGDGAFGQFIIVMPDKDAVVAITAETPDMQSEINLVWKYLLPAMKDEKLADDKASFAALKNKLASLALSAPAASNASSLQKAVAGKTFAIEPNEKHIRNMAFQFSNNTCYATIKTDTATYKIGFASGKWQPGETTMHGPYLVERAKANLEGLPPFKIDGSYAWTDNNTLKLELRYIESPHTETLTCHFDNNKLTVNVSNSFDYGKKEVVLRGVEN</sequence>
<protein>
    <submittedName>
        <fullName evidence="3">Beta-lactamase family protein</fullName>
    </submittedName>
</protein>
<dbReference type="PANTHER" id="PTHR43283">
    <property type="entry name" value="BETA-LACTAMASE-RELATED"/>
    <property type="match status" value="1"/>
</dbReference>
<dbReference type="PANTHER" id="PTHR43283:SF7">
    <property type="entry name" value="BETA-LACTAMASE-RELATED DOMAIN-CONTAINING PROTEIN"/>
    <property type="match status" value="1"/>
</dbReference>
<organism evidence="3 4">
    <name type="scientific">Pinibacter aurantiacus</name>
    <dbReference type="NCBI Taxonomy" id="2851599"/>
    <lineage>
        <taxon>Bacteria</taxon>
        <taxon>Pseudomonadati</taxon>
        <taxon>Bacteroidota</taxon>
        <taxon>Chitinophagia</taxon>
        <taxon>Chitinophagales</taxon>
        <taxon>Chitinophagaceae</taxon>
        <taxon>Pinibacter</taxon>
    </lineage>
</organism>
<keyword evidence="1" id="KW-0732">Signal</keyword>
<evidence type="ECO:0000313" key="3">
    <source>
        <dbReference type="EMBL" id="MBV4358186.1"/>
    </source>
</evidence>
<dbReference type="Proteomes" id="UP000812270">
    <property type="component" value="Unassembled WGS sequence"/>
</dbReference>
<feature type="signal peptide" evidence="1">
    <location>
        <begin position="1"/>
        <end position="25"/>
    </location>
</feature>
<feature type="domain" description="Beta-lactamase-related" evidence="2">
    <location>
        <begin position="62"/>
        <end position="327"/>
    </location>
</feature>
<comment type="caution">
    <text evidence="3">The sequence shown here is derived from an EMBL/GenBank/DDBJ whole genome shotgun (WGS) entry which is preliminary data.</text>
</comment>
<reference evidence="3" key="1">
    <citation type="submission" date="2021-06" db="EMBL/GenBank/DDBJ databases">
        <authorList>
            <person name="Huq M.A."/>
        </authorList>
    </citation>
    <scope>NUCLEOTIDE SEQUENCE</scope>
    <source>
        <strain evidence="3">MAH-26</strain>
    </source>
</reference>
<dbReference type="EMBL" id="JAHSPG010000011">
    <property type="protein sequence ID" value="MBV4358186.1"/>
    <property type="molecule type" value="Genomic_DNA"/>
</dbReference>
<evidence type="ECO:0000259" key="2">
    <source>
        <dbReference type="Pfam" id="PF00144"/>
    </source>
</evidence>
<dbReference type="Pfam" id="PF00144">
    <property type="entry name" value="Beta-lactamase"/>
    <property type="match status" value="1"/>
</dbReference>
<proteinExistence type="predicted"/>
<dbReference type="AlphaFoldDB" id="A0A9E2W8A0"/>
<feature type="chain" id="PRO_5039506696" evidence="1">
    <location>
        <begin position="26"/>
        <end position="515"/>
    </location>
</feature>